<dbReference type="InterPro" id="IPR029063">
    <property type="entry name" value="SAM-dependent_MTases_sf"/>
</dbReference>
<dbReference type="CDD" id="cd02440">
    <property type="entry name" value="AdoMet_MTases"/>
    <property type="match status" value="1"/>
</dbReference>
<dbReference type="RefSeq" id="XP_017785209.1">
    <property type="nucleotide sequence ID" value="XM_017929720.1"/>
</dbReference>
<evidence type="ECO:0000313" key="11">
    <source>
        <dbReference type="RefSeq" id="XP_017785209.1"/>
    </source>
</evidence>
<comment type="similarity">
    <text evidence="9">Belongs to the methyltransferase superfamily. METTL18 family.</text>
</comment>
<protein>
    <recommendedName>
        <fullName evidence="3">protein-histidine N-methyltransferase</fullName>
        <ecNumber evidence="3">2.1.1.85</ecNumber>
    </recommendedName>
</protein>
<dbReference type="SUPFAM" id="SSF53335">
    <property type="entry name" value="S-adenosyl-L-methionine-dependent methyltransferases"/>
    <property type="match status" value="1"/>
</dbReference>
<proteinExistence type="inferred from homology"/>
<dbReference type="PANTHER" id="PTHR14614:SF39">
    <property type="entry name" value="HISTIDINE PROTEIN METHYLTRANSFERASE 1 HOMOLOG"/>
    <property type="match status" value="1"/>
</dbReference>
<dbReference type="EC" id="2.1.1.85" evidence="3"/>
<keyword evidence="7" id="KW-0949">S-adenosyl-L-methionine</keyword>
<dbReference type="GeneID" id="108568544"/>
<evidence type="ECO:0000256" key="7">
    <source>
        <dbReference type="ARBA" id="ARBA00022691"/>
    </source>
</evidence>
<evidence type="ECO:0000256" key="6">
    <source>
        <dbReference type="ARBA" id="ARBA00022679"/>
    </source>
</evidence>
<dbReference type="Gene3D" id="3.40.50.150">
    <property type="entry name" value="Vaccinia Virus protein VP39"/>
    <property type="match status" value="1"/>
</dbReference>
<dbReference type="Proteomes" id="UP000695000">
    <property type="component" value="Unplaced"/>
</dbReference>
<dbReference type="PANTHER" id="PTHR14614">
    <property type="entry name" value="HEPATOCELLULAR CARCINOMA-ASSOCIATED ANTIGEN"/>
    <property type="match status" value="1"/>
</dbReference>
<evidence type="ECO:0000256" key="4">
    <source>
        <dbReference type="ARBA" id="ARBA00022490"/>
    </source>
</evidence>
<dbReference type="GO" id="GO:0008168">
    <property type="term" value="F:methyltransferase activity"/>
    <property type="evidence" value="ECO:0007669"/>
    <property type="project" value="UniProtKB-KW"/>
</dbReference>
<evidence type="ECO:0000313" key="10">
    <source>
        <dbReference type="Proteomes" id="UP000695000"/>
    </source>
</evidence>
<evidence type="ECO:0000256" key="8">
    <source>
        <dbReference type="ARBA" id="ARBA00023242"/>
    </source>
</evidence>
<evidence type="ECO:0000256" key="1">
    <source>
        <dbReference type="ARBA" id="ARBA00004123"/>
    </source>
</evidence>
<keyword evidence="10" id="KW-1185">Reference proteome</keyword>
<gene>
    <name evidence="11" type="primary">LOC108568544</name>
</gene>
<organism evidence="10 11">
    <name type="scientific">Nicrophorus vespilloides</name>
    <name type="common">Boreal carrion beetle</name>
    <dbReference type="NCBI Taxonomy" id="110193"/>
    <lineage>
        <taxon>Eukaryota</taxon>
        <taxon>Metazoa</taxon>
        <taxon>Ecdysozoa</taxon>
        <taxon>Arthropoda</taxon>
        <taxon>Hexapoda</taxon>
        <taxon>Insecta</taxon>
        <taxon>Pterygota</taxon>
        <taxon>Neoptera</taxon>
        <taxon>Endopterygota</taxon>
        <taxon>Coleoptera</taxon>
        <taxon>Polyphaga</taxon>
        <taxon>Staphyliniformia</taxon>
        <taxon>Silphidae</taxon>
        <taxon>Nicrophorinae</taxon>
        <taxon>Nicrophorus</taxon>
    </lineage>
</organism>
<keyword evidence="5 11" id="KW-0489">Methyltransferase</keyword>
<evidence type="ECO:0000256" key="9">
    <source>
        <dbReference type="ARBA" id="ARBA00038126"/>
    </source>
</evidence>
<name>A0ABM1NEF9_NICVS</name>
<comment type="subcellular location">
    <subcellularLocation>
        <location evidence="2">Cytoplasm</location>
    </subcellularLocation>
    <subcellularLocation>
        <location evidence="1">Nucleus</location>
    </subcellularLocation>
</comment>
<dbReference type="InterPro" id="IPR019410">
    <property type="entry name" value="Methyltransf_16"/>
</dbReference>
<evidence type="ECO:0000256" key="2">
    <source>
        <dbReference type="ARBA" id="ARBA00004496"/>
    </source>
</evidence>
<dbReference type="GO" id="GO:0032259">
    <property type="term" value="P:methylation"/>
    <property type="evidence" value="ECO:0007669"/>
    <property type="project" value="UniProtKB-KW"/>
</dbReference>
<keyword evidence="8" id="KW-0539">Nucleus</keyword>
<accession>A0ABM1NEF9</accession>
<reference evidence="11" key="1">
    <citation type="submission" date="2025-08" db="UniProtKB">
        <authorList>
            <consortium name="RefSeq"/>
        </authorList>
    </citation>
    <scope>IDENTIFICATION</scope>
    <source>
        <tissue evidence="11">Whole Larva</tissue>
    </source>
</reference>
<sequence>MFKFGFSADASECKVAEECKESAEDDACKGQKWLPSEKISIGNNVVDPELLKENCTSINSLELEDCCTIRYVSTVIVSELVRKKQNEEDSIFKAEQNNSDLITAVYEGGLKIWECTYDVLDYIYDGEKLEFKDRKVLDLGCGAGIIGIYSLLNGASNVCLQDYNPEVIKYITIPNVLLNAGSKEEAQERCDFYCGDWGSFANLLKVDAEEEKFDYIFSSETIYNCQNYDKLLSVFERMLKRKTGVLYLAAKTYYFGVGGGTRQFEKAMDKAGCFKYETCWKCPNGVQREILKISLN</sequence>
<evidence type="ECO:0000256" key="5">
    <source>
        <dbReference type="ARBA" id="ARBA00022603"/>
    </source>
</evidence>
<keyword evidence="4" id="KW-0963">Cytoplasm</keyword>
<evidence type="ECO:0000256" key="3">
    <source>
        <dbReference type="ARBA" id="ARBA00012533"/>
    </source>
</evidence>
<keyword evidence="6" id="KW-0808">Transferase</keyword>
<dbReference type="Pfam" id="PF10294">
    <property type="entry name" value="Methyltransf_16"/>
    <property type="match status" value="1"/>
</dbReference>